<dbReference type="GO" id="GO:0016787">
    <property type="term" value="F:hydrolase activity"/>
    <property type="evidence" value="ECO:0007669"/>
    <property type="project" value="UniProtKB-KW"/>
</dbReference>
<name>A0A967B8G2_9PROT</name>
<evidence type="ECO:0000313" key="3">
    <source>
        <dbReference type="Proteomes" id="UP000597459"/>
    </source>
</evidence>
<dbReference type="Pfam" id="PF00795">
    <property type="entry name" value="CN_hydrolase"/>
    <property type="match status" value="1"/>
</dbReference>
<dbReference type="AlphaFoldDB" id="A0A967B8G2"/>
<feature type="domain" description="CN hydrolase" evidence="1">
    <location>
        <begin position="5"/>
        <end position="260"/>
    </location>
</feature>
<dbReference type="RefSeq" id="WP_166315503.1">
    <property type="nucleotide sequence ID" value="NZ_WOTH01000016.1"/>
</dbReference>
<dbReference type="EMBL" id="WOTH01000016">
    <property type="protein sequence ID" value="NHO54086.1"/>
    <property type="molecule type" value="Genomic_DNA"/>
</dbReference>
<dbReference type="InterPro" id="IPR036526">
    <property type="entry name" value="C-N_Hydrolase_sf"/>
</dbReference>
<dbReference type="InterPro" id="IPR003010">
    <property type="entry name" value="C-N_Hydrolase"/>
</dbReference>
<gene>
    <name evidence="2" type="ORF">GOB87_08975</name>
</gene>
<organism evidence="2 3">
    <name type="scientific">Acetobacter estunensis</name>
    <dbReference type="NCBI Taxonomy" id="104097"/>
    <lineage>
        <taxon>Bacteria</taxon>
        <taxon>Pseudomonadati</taxon>
        <taxon>Pseudomonadota</taxon>
        <taxon>Alphaproteobacteria</taxon>
        <taxon>Acetobacterales</taxon>
        <taxon>Acetobacteraceae</taxon>
        <taxon>Acetobacter</taxon>
    </lineage>
</organism>
<evidence type="ECO:0000259" key="1">
    <source>
        <dbReference type="PROSITE" id="PS50263"/>
    </source>
</evidence>
<accession>A0A967B8G2</accession>
<dbReference type="PANTHER" id="PTHR23088">
    <property type="entry name" value="NITRILASE-RELATED"/>
    <property type="match status" value="1"/>
</dbReference>
<dbReference type="PROSITE" id="PS50263">
    <property type="entry name" value="CN_HYDROLASE"/>
    <property type="match status" value="1"/>
</dbReference>
<dbReference type="Gene3D" id="3.60.110.10">
    <property type="entry name" value="Carbon-nitrogen hydrolase"/>
    <property type="match status" value="1"/>
</dbReference>
<comment type="caution">
    <text evidence="2">The sequence shown here is derived from an EMBL/GenBank/DDBJ whole genome shotgun (WGS) entry which is preliminary data.</text>
</comment>
<keyword evidence="3" id="KW-1185">Reference proteome</keyword>
<dbReference type="CDD" id="cd07574">
    <property type="entry name" value="nitrilase_Rim1_like"/>
    <property type="match status" value="1"/>
</dbReference>
<evidence type="ECO:0000313" key="2">
    <source>
        <dbReference type="EMBL" id="NHO54086.1"/>
    </source>
</evidence>
<dbReference type="Proteomes" id="UP000597459">
    <property type="component" value="Unassembled WGS sequence"/>
</dbReference>
<proteinExistence type="predicted"/>
<reference evidence="2" key="1">
    <citation type="submission" date="2019-11" db="EMBL/GenBank/DDBJ databases">
        <title>Description of new Acetobacter species.</title>
        <authorList>
            <person name="Cleenwerck I."/>
            <person name="Sombolestani A.S."/>
        </authorList>
    </citation>
    <scope>NUCLEOTIDE SEQUENCE</scope>
    <source>
        <strain evidence="2">LMG 1626</strain>
    </source>
</reference>
<keyword evidence="2" id="KW-0378">Hydrolase</keyword>
<sequence>MPPSLRLGVLAWKVENIASLDDYAQHLDRLVAEGARKADLLLMPEYACMEAAHAVIQQPDPAAELHAVCTHSDTILDIMRETAKKHAVWLMPGTLPRPETEGIRNRAPLISPNGTVAFQDKHVMTRFETESWGVRAGNPPGVFETPWGLIGTSVCYDSEFPMLVRAQVEAGAWLILVPTCTDSPHGFNRVKISAQARALENQCFVAVSPTVGDAPWLATLDENRGCAGVYGPIDRGFPDDGVIVEGILNKGGWVFATLSPDSLSEVRENGAVRNYRDWPKSVPQSRINPVELS</sequence>
<dbReference type="SUPFAM" id="SSF56317">
    <property type="entry name" value="Carbon-nitrogen hydrolase"/>
    <property type="match status" value="1"/>
</dbReference>
<dbReference type="PANTHER" id="PTHR23088:SF50">
    <property type="entry name" value="HYDROLASE YHCX"/>
    <property type="match status" value="1"/>
</dbReference>
<protein>
    <submittedName>
        <fullName evidence="2">Carbon-nitrogen hydrolase</fullName>
    </submittedName>
</protein>